<sequence length="121" mass="13812">MIWIIGFIWGCIVFSTPALSAIPSIEYISKMPAITLLLFVVLPILAIYFTKAYLKDTKDKAEEAKLLGITFLMTNLALDLAMYLTIYDKDYYSYLSVWIYYALLLGIPYYIGKRIQASEVA</sequence>
<reference evidence="2" key="1">
    <citation type="journal article" date="2021" name="mSystems">
        <title>Bacteria and Archaea Synergistically Convert Glycine Betaine to Biogenic Methane in the Formosa Cold Seep of the South China Sea.</title>
        <authorList>
            <person name="Li L."/>
            <person name="Zhang W."/>
            <person name="Zhang S."/>
            <person name="Song L."/>
            <person name="Sun Q."/>
            <person name="Zhang H."/>
            <person name="Xiang H."/>
            <person name="Dong X."/>
        </authorList>
    </citation>
    <scope>NUCLEOTIDE SEQUENCE</scope>
    <source>
        <strain evidence="2">LLY</strain>
    </source>
</reference>
<accession>A0A9E4ZEX7</accession>
<feature type="transmembrane region" description="Helical" evidence="1">
    <location>
        <begin position="66"/>
        <end position="86"/>
    </location>
</feature>
<evidence type="ECO:0000313" key="2">
    <source>
        <dbReference type="EMBL" id="MCM1985684.1"/>
    </source>
</evidence>
<reference evidence="2" key="2">
    <citation type="submission" date="2021-04" db="EMBL/GenBank/DDBJ databases">
        <authorList>
            <person name="Dong X."/>
        </authorList>
    </citation>
    <scope>NUCLEOTIDE SEQUENCE</scope>
    <source>
        <strain evidence="2">LLY</strain>
    </source>
</reference>
<gene>
    <name evidence="2" type="ORF">KDK67_01410</name>
</gene>
<dbReference type="AlphaFoldDB" id="A0A9E4ZEX7"/>
<evidence type="ECO:0000256" key="1">
    <source>
        <dbReference type="SAM" id="Phobius"/>
    </source>
</evidence>
<proteinExistence type="predicted"/>
<comment type="caution">
    <text evidence="2">The sequence shown here is derived from an EMBL/GenBank/DDBJ whole genome shotgun (WGS) entry which is preliminary data.</text>
</comment>
<keyword evidence="1" id="KW-0472">Membrane</keyword>
<dbReference type="Proteomes" id="UP001056766">
    <property type="component" value="Unassembled WGS sequence"/>
</dbReference>
<organism evidence="2 3">
    <name type="scientific">Methanococcoides seepicolus</name>
    <dbReference type="NCBI Taxonomy" id="2828780"/>
    <lineage>
        <taxon>Archaea</taxon>
        <taxon>Methanobacteriati</taxon>
        <taxon>Methanobacteriota</taxon>
        <taxon>Stenosarchaea group</taxon>
        <taxon>Methanomicrobia</taxon>
        <taxon>Methanosarcinales</taxon>
        <taxon>Methanosarcinaceae</taxon>
        <taxon>Methanococcoides</taxon>
    </lineage>
</organism>
<feature type="transmembrane region" description="Helical" evidence="1">
    <location>
        <begin position="36"/>
        <end position="54"/>
    </location>
</feature>
<evidence type="ECO:0000313" key="3">
    <source>
        <dbReference type="Proteomes" id="UP001056766"/>
    </source>
</evidence>
<keyword evidence="3" id="KW-1185">Reference proteome</keyword>
<protein>
    <submittedName>
        <fullName evidence="2">Uncharacterized protein</fullName>
    </submittedName>
</protein>
<name>A0A9E4ZEX7_9EURY</name>
<keyword evidence="1" id="KW-0812">Transmembrane</keyword>
<keyword evidence="1" id="KW-1133">Transmembrane helix</keyword>
<dbReference type="EMBL" id="JAGSOI010000003">
    <property type="protein sequence ID" value="MCM1985684.1"/>
    <property type="molecule type" value="Genomic_DNA"/>
</dbReference>
<dbReference type="RefSeq" id="WP_250867061.1">
    <property type="nucleotide sequence ID" value="NZ_JAGSOI010000003.1"/>
</dbReference>
<feature type="transmembrane region" description="Helical" evidence="1">
    <location>
        <begin position="92"/>
        <end position="111"/>
    </location>
</feature>